<gene>
    <name evidence="1" type="ORF">METZ01_LOCUS205936</name>
</gene>
<sequence length="117" mass="13636">PRDIHKTTIDKFDVFWLVISSPEFVAIPVPMTVESRVVSLKKGWNVFTYTGPILPIQDALQSLKDTYLQVLKYDNLDVSWLSYVPDAPEFLNDFSALRTYEIYWILLREPDILVMPQ</sequence>
<proteinExistence type="predicted"/>
<evidence type="ECO:0000313" key="1">
    <source>
        <dbReference type="EMBL" id="SVB53082.1"/>
    </source>
</evidence>
<organism evidence="1">
    <name type="scientific">marine metagenome</name>
    <dbReference type="NCBI Taxonomy" id="408172"/>
    <lineage>
        <taxon>unclassified sequences</taxon>
        <taxon>metagenomes</taxon>
        <taxon>ecological metagenomes</taxon>
    </lineage>
</organism>
<accession>A0A382ERV8</accession>
<protein>
    <submittedName>
        <fullName evidence="1">Uncharacterized protein</fullName>
    </submittedName>
</protein>
<dbReference type="EMBL" id="UINC01045838">
    <property type="protein sequence ID" value="SVB53082.1"/>
    <property type="molecule type" value="Genomic_DNA"/>
</dbReference>
<dbReference type="AlphaFoldDB" id="A0A382ERV8"/>
<feature type="non-terminal residue" evidence="1">
    <location>
        <position position="1"/>
    </location>
</feature>
<name>A0A382ERV8_9ZZZZ</name>
<reference evidence="1" key="1">
    <citation type="submission" date="2018-05" db="EMBL/GenBank/DDBJ databases">
        <authorList>
            <person name="Lanie J.A."/>
            <person name="Ng W.-L."/>
            <person name="Kazmierczak K.M."/>
            <person name="Andrzejewski T.M."/>
            <person name="Davidsen T.M."/>
            <person name="Wayne K.J."/>
            <person name="Tettelin H."/>
            <person name="Glass J.I."/>
            <person name="Rusch D."/>
            <person name="Podicherti R."/>
            <person name="Tsui H.-C.T."/>
            <person name="Winkler M.E."/>
        </authorList>
    </citation>
    <scope>NUCLEOTIDE SEQUENCE</scope>
</reference>